<dbReference type="RefSeq" id="WP_036178338.1">
    <property type="nucleotide sequence ID" value="NZ_AVCZ01000034.1"/>
</dbReference>
<dbReference type="AlphaFoldDB" id="A0A0A3IYD9"/>
<dbReference type="NCBIfam" id="NF033727">
    <property type="entry name" value="chaperon_ArsD"/>
    <property type="match status" value="1"/>
</dbReference>
<reference evidence="1 2" key="1">
    <citation type="submission" date="2014-02" db="EMBL/GenBank/DDBJ databases">
        <title>Draft genome sequence of Lysinibacillus massiliensis CCUG 49529.</title>
        <authorList>
            <person name="Zhang F."/>
            <person name="Wang G."/>
            <person name="Zhang L."/>
        </authorList>
    </citation>
    <scope>NUCLEOTIDE SEQUENCE [LARGE SCALE GENOMIC DNA]</scope>
    <source>
        <strain evidence="1 2">CCUG 49529</strain>
    </source>
</reference>
<proteinExistence type="predicted"/>
<dbReference type="EMBL" id="JPVQ01000034">
    <property type="protein sequence ID" value="KGR89769.1"/>
    <property type="molecule type" value="Genomic_DNA"/>
</dbReference>
<dbReference type="Pfam" id="PF06953">
    <property type="entry name" value="ArsD"/>
    <property type="match status" value="1"/>
</dbReference>
<dbReference type="GO" id="GO:0046685">
    <property type="term" value="P:response to arsenic-containing substance"/>
    <property type="evidence" value="ECO:0007669"/>
    <property type="project" value="InterPro"/>
</dbReference>
<gene>
    <name evidence="1" type="ORF">CD30_15180</name>
</gene>
<evidence type="ECO:0000313" key="1">
    <source>
        <dbReference type="EMBL" id="KGR89769.1"/>
    </source>
</evidence>
<dbReference type="eggNOG" id="ENOG5032RMG">
    <property type="taxonomic scope" value="Bacteria"/>
</dbReference>
<name>A0A0A3IYD9_9BACL</name>
<dbReference type="GO" id="GO:0003677">
    <property type="term" value="F:DNA binding"/>
    <property type="evidence" value="ECO:0007669"/>
    <property type="project" value="InterPro"/>
</dbReference>
<dbReference type="Proteomes" id="UP000030595">
    <property type="component" value="Unassembled WGS sequence"/>
</dbReference>
<organism evidence="1 2">
    <name type="scientific">Ureibacillus massiliensis 4400831 = CIP 108448 = CCUG 49529</name>
    <dbReference type="NCBI Taxonomy" id="1211035"/>
    <lineage>
        <taxon>Bacteria</taxon>
        <taxon>Bacillati</taxon>
        <taxon>Bacillota</taxon>
        <taxon>Bacilli</taxon>
        <taxon>Bacillales</taxon>
        <taxon>Caryophanaceae</taxon>
        <taxon>Ureibacillus</taxon>
    </lineage>
</organism>
<evidence type="ECO:0000313" key="2">
    <source>
        <dbReference type="Proteomes" id="UP000030595"/>
    </source>
</evidence>
<dbReference type="GO" id="GO:0045892">
    <property type="term" value="P:negative regulation of DNA-templated transcription"/>
    <property type="evidence" value="ECO:0007669"/>
    <property type="project" value="InterPro"/>
</dbReference>
<protein>
    <submittedName>
        <fullName evidence="1">Arsenic resistance operon repressor</fullName>
    </submittedName>
</protein>
<dbReference type="Gene3D" id="3.40.30.10">
    <property type="entry name" value="Glutaredoxin"/>
    <property type="match status" value="1"/>
</dbReference>
<dbReference type="OrthoDB" id="9801358at2"/>
<accession>A0A0A3IYD9</accession>
<comment type="caution">
    <text evidence="1">The sequence shown here is derived from an EMBL/GenBank/DDBJ whole genome shotgun (WGS) entry which is preliminary data.</text>
</comment>
<sequence length="116" mass="12962">MKKIEIYEPAMCCSTGVCGPSIDPELLRMSFVMNNLKKVNIDAERFNLTSEPSMFVENETVNSLLAKEGLEALPATFIDGELICKGAYPTNSQFSKWTGLTEEELLQKPKVRISLK</sequence>
<dbReference type="InterPro" id="IPR010712">
    <property type="entry name" value="Arsenical-R_ArsD"/>
</dbReference>
<keyword evidence="2" id="KW-1185">Reference proteome</keyword>